<organism evidence="2 3">
    <name type="scientific">Streptomyces liliiviolaceus</name>
    <dbReference type="NCBI Taxonomy" id="2823109"/>
    <lineage>
        <taxon>Bacteria</taxon>
        <taxon>Bacillati</taxon>
        <taxon>Actinomycetota</taxon>
        <taxon>Actinomycetes</taxon>
        <taxon>Kitasatosporales</taxon>
        <taxon>Streptomycetaceae</taxon>
        <taxon>Streptomyces</taxon>
    </lineage>
</organism>
<sequence>MNGSPGPDIVLPDGAVRGGAGAGSTGAGSAGTGSAGTGRNRVVVSDGACAAAVLRRAKD</sequence>
<feature type="compositionally biased region" description="Gly residues" evidence="1">
    <location>
        <begin position="16"/>
        <end position="36"/>
    </location>
</feature>
<gene>
    <name evidence="2" type="ORF">J8N05_40245</name>
</gene>
<dbReference type="Proteomes" id="UP000677413">
    <property type="component" value="Unassembled WGS sequence"/>
</dbReference>
<proteinExistence type="predicted"/>
<comment type="caution">
    <text evidence="2">The sequence shown here is derived from an EMBL/GenBank/DDBJ whole genome shotgun (WGS) entry which is preliminary data.</text>
</comment>
<evidence type="ECO:0000313" key="2">
    <source>
        <dbReference type="EMBL" id="MBQ0854393.1"/>
    </source>
</evidence>
<name>A0A940Y2L9_9ACTN</name>
<accession>A0A940Y2L9</accession>
<keyword evidence="3" id="KW-1185">Reference proteome</keyword>
<dbReference type="AlphaFoldDB" id="A0A940Y2L9"/>
<dbReference type="RefSeq" id="WP_210892010.1">
    <property type="nucleotide sequence ID" value="NZ_JAGPYQ010000002.1"/>
</dbReference>
<protein>
    <submittedName>
        <fullName evidence="2">Uncharacterized protein</fullName>
    </submittedName>
</protein>
<feature type="region of interest" description="Disordered" evidence="1">
    <location>
        <begin position="1"/>
        <end position="40"/>
    </location>
</feature>
<reference evidence="2 3" key="1">
    <citation type="submission" date="2021-04" db="EMBL/GenBank/DDBJ databases">
        <authorList>
            <person name="Tang X."/>
            <person name="Zhou X."/>
            <person name="Chen X."/>
            <person name="Cernava T."/>
            <person name="Zhang C."/>
        </authorList>
    </citation>
    <scope>NUCLEOTIDE SEQUENCE [LARGE SCALE GENOMIC DNA]</scope>
    <source>
        <strain evidence="2 3">BH-SS-21</strain>
    </source>
</reference>
<evidence type="ECO:0000256" key="1">
    <source>
        <dbReference type="SAM" id="MobiDB-lite"/>
    </source>
</evidence>
<evidence type="ECO:0000313" key="3">
    <source>
        <dbReference type="Proteomes" id="UP000677413"/>
    </source>
</evidence>
<dbReference type="EMBL" id="JAGPYQ010000002">
    <property type="protein sequence ID" value="MBQ0854393.1"/>
    <property type="molecule type" value="Genomic_DNA"/>
</dbReference>